<organism evidence="3 4">
    <name type="scientific">Artemisia annua</name>
    <name type="common">Sweet wormwood</name>
    <dbReference type="NCBI Taxonomy" id="35608"/>
    <lineage>
        <taxon>Eukaryota</taxon>
        <taxon>Viridiplantae</taxon>
        <taxon>Streptophyta</taxon>
        <taxon>Embryophyta</taxon>
        <taxon>Tracheophyta</taxon>
        <taxon>Spermatophyta</taxon>
        <taxon>Magnoliopsida</taxon>
        <taxon>eudicotyledons</taxon>
        <taxon>Gunneridae</taxon>
        <taxon>Pentapetalae</taxon>
        <taxon>asterids</taxon>
        <taxon>campanulids</taxon>
        <taxon>Asterales</taxon>
        <taxon>Asteraceae</taxon>
        <taxon>Asteroideae</taxon>
        <taxon>Anthemideae</taxon>
        <taxon>Artemisiinae</taxon>
        <taxon>Artemisia</taxon>
    </lineage>
</organism>
<protein>
    <recommendedName>
        <fullName evidence="2">Ribonuclease H2 subunit B wHTH domain-containing protein</fullName>
    </recommendedName>
</protein>
<dbReference type="InterPro" id="IPR019024">
    <property type="entry name" value="RNase_H2_suB_wHTH"/>
</dbReference>
<feature type="compositionally biased region" description="Basic and acidic residues" evidence="1">
    <location>
        <begin position="251"/>
        <end position="264"/>
    </location>
</feature>
<reference evidence="3 4" key="1">
    <citation type="journal article" date="2018" name="Mol. Plant">
        <title>The genome of Artemisia annua provides insight into the evolution of Asteraceae family and artemisinin biosynthesis.</title>
        <authorList>
            <person name="Shen Q."/>
            <person name="Zhang L."/>
            <person name="Liao Z."/>
            <person name="Wang S."/>
            <person name="Yan T."/>
            <person name="Shi P."/>
            <person name="Liu M."/>
            <person name="Fu X."/>
            <person name="Pan Q."/>
            <person name="Wang Y."/>
            <person name="Lv Z."/>
            <person name="Lu X."/>
            <person name="Zhang F."/>
            <person name="Jiang W."/>
            <person name="Ma Y."/>
            <person name="Chen M."/>
            <person name="Hao X."/>
            <person name="Li L."/>
            <person name="Tang Y."/>
            <person name="Lv G."/>
            <person name="Zhou Y."/>
            <person name="Sun X."/>
            <person name="Brodelius P.E."/>
            <person name="Rose J.K.C."/>
            <person name="Tang K."/>
        </authorList>
    </citation>
    <scope>NUCLEOTIDE SEQUENCE [LARGE SCALE GENOMIC DNA]</scope>
    <source>
        <strain evidence="4">cv. Huhao1</strain>
        <tissue evidence="3">Leaf</tissue>
    </source>
</reference>
<dbReference type="AlphaFoldDB" id="A0A2U1LXJ0"/>
<dbReference type="Gene3D" id="1.10.20.120">
    <property type="match status" value="1"/>
</dbReference>
<feature type="region of interest" description="Disordered" evidence="1">
    <location>
        <begin position="228"/>
        <end position="272"/>
    </location>
</feature>
<dbReference type="GO" id="GO:0006401">
    <property type="term" value="P:RNA catabolic process"/>
    <property type="evidence" value="ECO:0007669"/>
    <property type="project" value="TreeGrafter"/>
</dbReference>
<dbReference type="STRING" id="35608.A0A2U1LXJ0"/>
<feature type="domain" description="Ribonuclease H2 subunit B wHTH" evidence="2">
    <location>
        <begin position="78"/>
        <end position="169"/>
    </location>
</feature>
<comment type="caution">
    <text evidence="3">The sequence shown here is derived from an EMBL/GenBank/DDBJ whole genome shotgun (WGS) entry which is preliminary data.</text>
</comment>
<dbReference type="Proteomes" id="UP000245207">
    <property type="component" value="Unassembled WGS sequence"/>
</dbReference>
<evidence type="ECO:0000256" key="1">
    <source>
        <dbReference type="SAM" id="MobiDB-lite"/>
    </source>
</evidence>
<evidence type="ECO:0000259" key="2">
    <source>
        <dbReference type="Pfam" id="PF09468"/>
    </source>
</evidence>
<dbReference type="Pfam" id="PF09468">
    <property type="entry name" value="RNase_H2-Ydr279"/>
    <property type="match status" value="1"/>
</dbReference>
<accession>A0A2U1LXJ0</accession>
<dbReference type="CDD" id="cd09270">
    <property type="entry name" value="RNase_H2-B"/>
    <property type="match status" value="1"/>
</dbReference>
<keyword evidence="4" id="KW-1185">Reference proteome</keyword>
<sequence length="272" mass="30934">MGKGGWYEEGVEETRLIIAPSSSGDATCYLLINDGLQEVNWFKQSYASWFIGDYISQEYVYVSPDGSLYAATQVDPVFILLPLFDEARMKNGDDQGKFRQLDEIIYLHDYPGYHHLAQIAEKSMEVVCDCKEIGSTKFFRLNDSKVLAWMYCKVQQLKQNLLSLDKNYAAQNQKDTLTDAVMILGEYLADEPWLKLLCNNLRLSMDETVKAPDTDIQVSAVPSIHSSFNPVQEQTTGDKRVTRNGKQNKKAKVETNSHSIKDMFTKASRRGR</sequence>
<dbReference type="PANTHER" id="PTHR13383:SF11">
    <property type="entry name" value="RIBONUCLEASE H2 SUBUNIT B"/>
    <property type="match status" value="1"/>
</dbReference>
<name>A0A2U1LXJ0_ARTAN</name>
<gene>
    <name evidence="3" type="ORF">CTI12_AA402440</name>
</gene>
<evidence type="ECO:0000313" key="4">
    <source>
        <dbReference type="Proteomes" id="UP000245207"/>
    </source>
</evidence>
<dbReference type="GO" id="GO:0032299">
    <property type="term" value="C:ribonuclease H2 complex"/>
    <property type="evidence" value="ECO:0007669"/>
    <property type="project" value="InterPro"/>
</dbReference>
<dbReference type="EMBL" id="PKPP01007314">
    <property type="protein sequence ID" value="PWA53736.1"/>
    <property type="molecule type" value="Genomic_DNA"/>
</dbReference>
<dbReference type="GO" id="GO:0005654">
    <property type="term" value="C:nucleoplasm"/>
    <property type="evidence" value="ECO:0007669"/>
    <property type="project" value="TreeGrafter"/>
</dbReference>
<dbReference type="Gene3D" id="2.20.25.530">
    <property type="match status" value="1"/>
</dbReference>
<evidence type="ECO:0000313" key="3">
    <source>
        <dbReference type="EMBL" id="PWA53736.1"/>
    </source>
</evidence>
<proteinExistence type="predicted"/>
<dbReference type="InterPro" id="IPR040456">
    <property type="entry name" value="RNase_H2_suB"/>
</dbReference>
<dbReference type="PANTHER" id="PTHR13383">
    <property type="entry name" value="RIBONUCLEASE H2 SUBUNIT B"/>
    <property type="match status" value="1"/>
</dbReference>
<dbReference type="OrthoDB" id="29098at2759"/>